<organism evidence="3 4">
    <name type="scientific">Streptomyces globosus</name>
    <dbReference type="NCBI Taxonomy" id="68209"/>
    <lineage>
        <taxon>Bacteria</taxon>
        <taxon>Bacillati</taxon>
        <taxon>Actinomycetota</taxon>
        <taxon>Actinomycetes</taxon>
        <taxon>Kitasatosporales</taxon>
        <taxon>Streptomycetaceae</taxon>
        <taxon>Streptomyces</taxon>
    </lineage>
</organism>
<accession>A0A344TUM3</accession>
<dbReference type="RefSeq" id="WP_114053558.1">
    <property type="nucleotide sequence ID" value="NZ_CP030862.1"/>
</dbReference>
<dbReference type="GO" id="GO:0016407">
    <property type="term" value="F:acetyltransferase activity"/>
    <property type="evidence" value="ECO:0007669"/>
    <property type="project" value="InterPro"/>
</dbReference>
<sequence>MTSGICTGPAGDGGGTPAEDIGGYLRRLGFARPPRPTAETLFALQRAHLERVPYENIDIQLGRPPGIDPALSARRFAAGHGGYCFHLNGAFALLLEELGFDVTRHVAGVLGAADRERRDVSGDHLALTVRVDGGEFLVDAGLGDGPHEPLPLRTGTHRQGAFAYGLEPLGGDAPGWRYTNEAAPCPVVNFLSAPAATADFEAVHARLSTAEDSGFVRTFAMLRRDADGVDALRGRVLHRTDPVKGDTERVLGTPGEFWSVVGGLFGRDLGGLTEEDRAALWERVERAHEAWLASRAESDGP</sequence>
<evidence type="ECO:0000313" key="4">
    <source>
        <dbReference type="Proteomes" id="UP000252004"/>
    </source>
</evidence>
<evidence type="ECO:0000256" key="1">
    <source>
        <dbReference type="ARBA" id="ARBA00006547"/>
    </source>
</evidence>
<comment type="similarity">
    <text evidence="1 2">Belongs to the arylamine N-acetyltransferase family.</text>
</comment>
<proteinExistence type="inferred from homology"/>
<keyword evidence="4" id="KW-1185">Reference proteome</keyword>
<dbReference type="OrthoDB" id="7181050at2"/>
<dbReference type="Proteomes" id="UP000252004">
    <property type="component" value="Chromosome"/>
</dbReference>
<dbReference type="Pfam" id="PF00797">
    <property type="entry name" value="Acetyltransf_2"/>
    <property type="match status" value="1"/>
</dbReference>
<evidence type="ECO:0000313" key="3">
    <source>
        <dbReference type="EMBL" id="AXE22344.1"/>
    </source>
</evidence>
<dbReference type="InterPro" id="IPR038765">
    <property type="entry name" value="Papain-like_cys_pep_sf"/>
</dbReference>
<protein>
    <submittedName>
        <fullName evidence="3">Arylamine N-acetyltransferase</fullName>
    </submittedName>
</protein>
<gene>
    <name evidence="3" type="ORF">C0216_01825</name>
</gene>
<dbReference type="SUPFAM" id="SSF54001">
    <property type="entry name" value="Cysteine proteinases"/>
    <property type="match status" value="1"/>
</dbReference>
<dbReference type="Gene3D" id="3.30.2140.10">
    <property type="entry name" value="Arylamine N-acetyltransferase"/>
    <property type="match status" value="1"/>
</dbReference>
<dbReference type="KEGG" id="sgz:C0216_01825"/>
<evidence type="ECO:0000256" key="2">
    <source>
        <dbReference type="RuleBase" id="RU003452"/>
    </source>
</evidence>
<dbReference type="PANTHER" id="PTHR11786:SF0">
    <property type="entry name" value="ARYLAMINE N-ACETYLTRANSFERASE 4-RELATED"/>
    <property type="match status" value="1"/>
</dbReference>
<dbReference type="Gene3D" id="2.40.128.150">
    <property type="entry name" value="Cysteine proteinases"/>
    <property type="match status" value="1"/>
</dbReference>
<dbReference type="PANTHER" id="PTHR11786">
    <property type="entry name" value="N-HYDROXYARYLAMINE O-ACETYLTRANSFERASE"/>
    <property type="match status" value="1"/>
</dbReference>
<name>A0A344TUM3_9ACTN</name>
<dbReference type="AlphaFoldDB" id="A0A344TUM3"/>
<keyword evidence="3" id="KW-0808">Transferase</keyword>
<dbReference type="EMBL" id="CP030862">
    <property type="protein sequence ID" value="AXE22344.1"/>
    <property type="molecule type" value="Genomic_DNA"/>
</dbReference>
<dbReference type="PRINTS" id="PR01543">
    <property type="entry name" value="ANATRNSFRASE"/>
</dbReference>
<reference evidence="3 4" key="1">
    <citation type="submission" date="2018-01" db="EMBL/GenBank/DDBJ databases">
        <title>Draft genome Sequence of streptomyces globosus LZH-48.</title>
        <authorList>
            <person name="Ran K."/>
            <person name="Li Z."/>
            <person name="Wei S."/>
            <person name="Dong R."/>
        </authorList>
    </citation>
    <scope>NUCLEOTIDE SEQUENCE [LARGE SCALE GENOMIC DNA]</scope>
    <source>
        <strain evidence="3 4">LZH-48</strain>
    </source>
</reference>
<dbReference type="InterPro" id="IPR001447">
    <property type="entry name" value="Arylamine_N-AcTrfase"/>
</dbReference>